<dbReference type="PRINTS" id="PR00778">
    <property type="entry name" value="HTHARSR"/>
</dbReference>
<dbReference type="InterPro" id="IPR036390">
    <property type="entry name" value="WH_DNA-bd_sf"/>
</dbReference>
<evidence type="ECO:0000313" key="5">
    <source>
        <dbReference type="EMBL" id="KKT91507.1"/>
    </source>
</evidence>
<dbReference type="PROSITE" id="PS50987">
    <property type="entry name" value="HTH_ARSR_2"/>
    <property type="match status" value="1"/>
</dbReference>
<protein>
    <submittedName>
        <fullName evidence="5">Transcriptional regulator</fullName>
    </submittedName>
</protein>
<dbReference type="InterPro" id="IPR051011">
    <property type="entry name" value="Metal_resp_trans_reg"/>
</dbReference>
<reference evidence="5 6" key="1">
    <citation type="journal article" date="2015" name="Nature">
        <title>rRNA introns, odd ribosomes, and small enigmatic genomes across a large radiation of phyla.</title>
        <authorList>
            <person name="Brown C.T."/>
            <person name="Hug L.A."/>
            <person name="Thomas B.C."/>
            <person name="Sharon I."/>
            <person name="Castelle C.J."/>
            <person name="Singh A."/>
            <person name="Wilkins M.J."/>
            <person name="Williams K.H."/>
            <person name="Banfield J.F."/>
        </authorList>
    </citation>
    <scope>NUCLEOTIDE SEQUENCE [LARGE SCALE GENOMIC DNA]</scope>
</reference>
<dbReference type="SMART" id="SM00418">
    <property type="entry name" value="HTH_ARSR"/>
    <property type="match status" value="1"/>
</dbReference>
<keyword evidence="1" id="KW-0805">Transcription regulation</keyword>
<dbReference type="CDD" id="cd00090">
    <property type="entry name" value="HTH_ARSR"/>
    <property type="match status" value="1"/>
</dbReference>
<gene>
    <name evidence="5" type="ORF">UW92_C0011G0009</name>
</gene>
<proteinExistence type="predicted"/>
<dbReference type="PANTHER" id="PTHR43132:SF6">
    <property type="entry name" value="HTH-TYPE TRANSCRIPTIONAL REPRESSOR CZRA"/>
    <property type="match status" value="1"/>
</dbReference>
<evidence type="ECO:0000256" key="2">
    <source>
        <dbReference type="ARBA" id="ARBA00023125"/>
    </source>
</evidence>
<accession>A0A0G1NEG5</accession>
<dbReference type="GO" id="GO:0003677">
    <property type="term" value="F:DNA binding"/>
    <property type="evidence" value="ECO:0007669"/>
    <property type="project" value="UniProtKB-KW"/>
</dbReference>
<evidence type="ECO:0000313" key="6">
    <source>
        <dbReference type="Proteomes" id="UP000033966"/>
    </source>
</evidence>
<dbReference type="AlphaFoldDB" id="A0A0G1NEG5"/>
<keyword evidence="3" id="KW-0804">Transcription</keyword>
<dbReference type="EMBL" id="LCKF01000011">
    <property type="protein sequence ID" value="KKT91507.1"/>
    <property type="molecule type" value="Genomic_DNA"/>
</dbReference>
<name>A0A0G1NEG5_9BACT</name>
<dbReference type="GO" id="GO:0003700">
    <property type="term" value="F:DNA-binding transcription factor activity"/>
    <property type="evidence" value="ECO:0007669"/>
    <property type="project" value="InterPro"/>
</dbReference>
<dbReference type="InterPro" id="IPR036388">
    <property type="entry name" value="WH-like_DNA-bd_sf"/>
</dbReference>
<dbReference type="InterPro" id="IPR001845">
    <property type="entry name" value="HTH_ArsR_DNA-bd_dom"/>
</dbReference>
<organism evidence="5 6">
    <name type="scientific">Candidatus Jorgensenbacteria bacterium GW2011_GWA2_45_13</name>
    <dbReference type="NCBI Taxonomy" id="1618662"/>
    <lineage>
        <taxon>Bacteria</taxon>
        <taxon>Candidatus Joergenseniibacteriota</taxon>
    </lineage>
</organism>
<sequence>MKEFERALKALANKRRLGIIKYLKVHHQAAAGNLAAAIKLSFRSTSKHLGILKAADIVESEQRSRLVFYSLTRPHSGLVKAVINHW</sequence>
<evidence type="ECO:0000256" key="3">
    <source>
        <dbReference type="ARBA" id="ARBA00023163"/>
    </source>
</evidence>
<evidence type="ECO:0000256" key="1">
    <source>
        <dbReference type="ARBA" id="ARBA00023015"/>
    </source>
</evidence>
<evidence type="ECO:0000259" key="4">
    <source>
        <dbReference type="PROSITE" id="PS50987"/>
    </source>
</evidence>
<dbReference type="Gene3D" id="1.10.10.10">
    <property type="entry name" value="Winged helix-like DNA-binding domain superfamily/Winged helix DNA-binding domain"/>
    <property type="match status" value="1"/>
</dbReference>
<dbReference type="NCBIfam" id="NF033788">
    <property type="entry name" value="HTH_metalloreg"/>
    <property type="match status" value="1"/>
</dbReference>
<dbReference type="PANTHER" id="PTHR43132">
    <property type="entry name" value="ARSENICAL RESISTANCE OPERON REPRESSOR ARSR-RELATED"/>
    <property type="match status" value="1"/>
</dbReference>
<dbReference type="InterPro" id="IPR011991">
    <property type="entry name" value="ArsR-like_HTH"/>
</dbReference>
<keyword evidence="2" id="KW-0238">DNA-binding</keyword>
<dbReference type="SUPFAM" id="SSF46785">
    <property type="entry name" value="Winged helix' DNA-binding domain"/>
    <property type="match status" value="1"/>
</dbReference>
<feature type="domain" description="HTH arsR-type" evidence="4">
    <location>
        <begin position="1"/>
        <end position="86"/>
    </location>
</feature>
<comment type="caution">
    <text evidence="5">The sequence shown here is derived from an EMBL/GenBank/DDBJ whole genome shotgun (WGS) entry which is preliminary data.</text>
</comment>
<dbReference type="Proteomes" id="UP000033966">
    <property type="component" value="Unassembled WGS sequence"/>
</dbReference>